<evidence type="ECO:0000259" key="1">
    <source>
        <dbReference type="Pfam" id="PF07530"/>
    </source>
</evidence>
<proteinExistence type="predicted"/>
<organism evidence="2 3">
    <name type="scientific">Trichonephila clavata</name>
    <name type="common">Joro spider</name>
    <name type="synonym">Nephila clavata</name>
    <dbReference type="NCBI Taxonomy" id="2740835"/>
    <lineage>
        <taxon>Eukaryota</taxon>
        <taxon>Metazoa</taxon>
        <taxon>Ecdysozoa</taxon>
        <taxon>Arthropoda</taxon>
        <taxon>Chelicerata</taxon>
        <taxon>Arachnida</taxon>
        <taxon>Araneae</taxon>
        <taxon>Araneomorphae</taxon>
        <taxon>Entelegynae</taxon>
        <taxon>Araneoidea</taxon>
        <taxon>Nephilidae</taxon>
        <taxon>Trichonephila</taxon>
    </lineage>
</organism>
<dbReference type="Pfam" id="PF07530">
    <property type="entry name" value="PRE_C2HC"/>
    <property type="match status" value="1"/>
</dbReference>
<dbReference type="InterPro" id="IPR006579">
    <property type="entry name" value="Pre_C2HC_dom"/>
</dbReference>
<sequence>MGKSLRVYPQTLLTYQQIRKLIDGEKLEAFTHQLSEDKELKIVIRGMPVDMPIQEIFEDLHSLGITVTECKLMTNRKTGLPIPLFLLTLPKTEDNKNTFNITGLCFMKVKPEVLNKKHGHLLSGLFPLLQILHKKPEMRKVWEASLYVGLQENPQ</sequence>
<dbReference type="Proteomes" id="UP000887116">
    <property type="component" value="Unassembled WGS sequence"/>
</dbReference>
<comment type="caution">
    <text evidence="2">The sequence shown here is derived from an EMBL/GenBank/DDBJ whole genome shotgun (WGS) entry which is preliminary data.</text>
</comment>
<accession>A0A8X6L7D4</accession>
<keyword evidence="3" id="KW-1185">Reference proteome</keyword>
<dbReference type="EMBL" id="BMAO01014951">
    <property type="protein sequence ID" value="GFQ98211.1"/>
    <property type="molecule type" value="Genomic_DNA"/>
</dbReference>
<name>A0A8X6L7D4_TRICU</name>
<dbReference type="AlphaFoldDB" id="A0A8X6L7D4"/>
<dbReference type="OrthoDB" id="6488924at2759"/>
<reference evidence="2" key="1">
    <citation type="submission" date="2020-07" db="EMBL/GenBank/DDBJ databases">
        <title>Multicomponent nature underlies the extraordinary mechanical properties of spider dragline silk.</title>
        <authorList>
            <person name="Kono N."/>
            <person name="Nakamura H."/>
            <person name="Mori M."/>
            <person name="Yoshida Y."/>
            <person name="Ohtoshi R."/>
            <person name="Malay A.D."/>
            <person name="Moran D.A.P."/>
            <person name="Tomita M."/>
            <person name="Numata K."/>
            <person name="Arakawa K."/>
        </authorList>
    </citation>
    <scope>NUCLEOTIDE SEQUENCE</scope>
</reference>
<protein>
    <recommendedName>
        <fullName evidence="1">Pre-C2HC domain-containing protein</fullName>
    </recommendedName>
</protein>
<evidence type="ECO:0000313" key="2">
    <source>
        <dbReference type="EMBL" id="GFQ98211.1"/>
    </source>
</evidence>
<gene>
    <name evidence="2" type="ORF">TNCT_462481</name>
</gene>
<feature type="domain" description="Pre-C2HC" evidence="1">
    <location>
        <begin position="54"/>
        <end position="117"/>
    </location>
</feature>
<evidence type="ECO:0000313" key="3">
    <source>
        <dbReference type="Proteomes" id="UP000887116"/>
    </source>
</evidence>